<protein>
    <recommendedName>
        <fullName evidence="6">Peptide methionine sulfoxide reductase MsrB</fullName>
        <ecNumber evidence="6">1.8.4.12</ecNumber>
    </recommendedName>
    <alternativeName>
        <fullName evidence="6">Peptide-methionine (R)-S-oxide reductase</fullName>
    </alternativeName>
</protein>
<dbReference type="RefSeq" id="WP_013452324.1">
    <property type="nucleotide sequence ID" value="NC_014759.1"/>
</dbReference>
<evidence type="ECO:0000256" key="1">
    <source>
        <dbReference type="ARBA" id="ARBA00007174"/>
    </source>
</evidence>
<evidence type="ECO:0000259" key="8">
    <source>
        <dbReference type="PROSITE" id="PS51790"/>
    </source>
</evidence>
<feature type="chain" id="PRO_5003189576" description="Peptide methionine sulfoxide reductase MsrB" evidence="7">
    <location>
        <begin position="26"/>
        <end position="172"/>
    </location>
</feature>
<dbReference type="OrthoDB" id="4174719at2"/>
<keyword evidence="4 6" id="KW-0560">Oxidoreductase</keyword>
<feature type="domain" description="MsrB" evidence="8">
    <location>
        <begin position="48"/>
        <end position="170"/>
    </location>
</feature>
<keyword evidence="2 6" id="KW-0479">Metal-binding</keyword>
<evidence type="ECO:0000256" key="5">
    <source>
        <dbReference type="ARBA" id="ARBA00048488"/>
    </source>
</evidence>
<dbReference type="Gene3D" id="2.170.150.20">
    <property type="entry name" value="Peptide methionine sulfoxide reductase"/>
    <property type="match status" value="1"/>
</dbReference>
<evidence type="ECO:0000256" key="3">
    <source>
        <dbReference type="ARBA" id="ARBA00022833"/>
    </source>
</evidence>
<feature type="binding site" evidence="6">
    <location>
        <position position="87"/>
    </location>
    <ligand>
        <name>Zn(2+)</name>
        <dbReference type="ChEBI" id="CHEBI:29105"/>
    </ligand>
</feature>
<dbReference type="Pfam" id="PF01641">
    <property type="entry name" value="SelR"/>
    <property type="match status" value="1"/>
</dbReference>
<dbReference type="STRING" id="643867.Ftrac_0162"/>
<dbReference type="AlphaFoldDB" id="E4TKJ3"/>
<dbReference type="GO" id="GO:0033743">
    <property type="term" value="F:peptide-methionine (R)-S-oxide reductase activity"/>
    <property type="evidence" value="ECO:0007669"/>
    <property type="project" value="UniProtKB-UniRule"/>
</dbReference>
<keyword evidence="3 6" id="KW-0862">Zinc</keyword>
<evidence type="ECO:0000256" key="6">
    <source>
        <dbReference type="HAMAP-Rule" id="MF_01400"/>
    </source>
</evidence>
<dbReference type="HAMAP" id="MF_01400">
    <property type="entry name" value="MsrB"/>
    <property type="match status" value="1"/>
</dbReference>
<feature type="signal peptide" evidence="7">
    <location>
        <begin position="1"/>
        <end position="25"/>
    </location>
</feature>
<reference evidence="9 10" key="1">
    <citation type="journal article" date="2011" name="Stand. Genomic Sci.">
        <title>Complete genome sequence of Marivirga tractuosa type strain (H-43).</title>
        <authorList>
            <person name="Pagani I."/>
            <person name="Chertkov O."/>
            <person name="Lapidus A."/>
            <person name="Lucas S."/>
            <person name="Del Rio T.G."/>
            <person name="Tice H."/>
            <person name="Copeland A."/>
            <person name="Cheng J.F."/>
            <person name="Nolan M."/>
            <person name="Saunders E."/>
            <person name="Pitluck S."/>
            <person name="Held B."/>
            <person name="Goodwin L."/>
            <person name="Liolios K."/>
            <person name="Ovchinikova G."/>
            <person name="Ivanova N."/>
            <person name="Mavromatis K."/>
            <person name="Pati A."/>
            <person name="Chen A."/>
            <person name="Palaniappan K."/>
            <person name="Land M."/>
            <person name="Hauser L."/>
            <person name="Jeffries C.D."/>
            <person name="Detter J.C."/>
            <person name="Han C."/>
            <person name="Tapia R."/>
            <person name="Ngatchou-Djao O.D."/>
            <person name="Rohde M."/>
            <person name="Goker M."/>
            <person name="Spring S."/>
            <person name="Sikorski J."/>
            <person name="Woyke T."/>
            <person name="Bristow J."/>
            <person name="Eisen J.A."/>
            <person name="Markowitz V."/>
            <person name="Hugenholtz P."/>
            <person name="Klenk H.P."/>
            <person name="Kyrpides N.C."/>
        </authorList>
    </citation>
    <scope>NUCLEOTIDE SEQUENCE [LARGE SCALE GENOMIC DNA]</scope>
    <source>
        <strain evidence="10">ATCC 23168 / DSM 4126 / NBRC 15989 / NCIMB 1408 / VKM B-1430 / H-43</strain>
    </source>
</reference>
<feature type="binding site" evidence="6">
    <location>
        <position position="136"/>
    </location>
    <ligand>
        <name>Zn(2+)</name>
        <dbReference type="ChEBI" id="CHEBI:29105"/>
    </ligand>
</feature>
<evidence type="ECO:0000256" key="4">
    <source>
        <dbReference type="ARBA" id="ARBA00023002"/>
    </source>
</evidence>
<dbReference type="EMBL" id="CP002349">
    <property type="protein sequence ID" value="ADR20173.1"/>
    <property type="molecule type" value="Genomic_DNA"/>
</dbReference>
<keyword evidence="10" id="KW-1185">Reference proteome</keyword>
<dbReference type="GO" id="GO:0030091">
    <property type="term" value="P:protein repair"/>
    <property type="evidence" value="ECO:0007669"/>
    <property type="project" value="InterPro"/>
</dbReference>
<evidence type="ECO:0000256" key="2">
    <source>
        <dbReference type="ARBA" id="ARBA00022723"/>
    </source>
</evidence>
<dbReference type="GO" id="GO:0006979">
    <property type="term" value="P:response to oxidative stress"/>
    <property type="evidence" value="ECO:0007669"/>
    <property type="project" value="InterPro"/>
</dbReference>
<dbReference type="KEGG" id="mtt:Ftrac_0162"/>
<gene>
    <name evidence="6" type="primary">msrB</name>
    <name evidence="9" type="ordered locus">Ftrac_0162</name>
</gene>
<comment type="cofactor">
    <cofactor evidence="6">
        <name>Zn(2+)</name>
        <dbReference type="ChEBI" id="CHEBI:29105"/>
    </cofactor>
    <text evidence="6">Binds 1 zinc ion per subunit. The zinc ion is important for the structural integrity of the protein.</text>
</comment>
<dbReference type="NCBIfam" id="TIGR00357">
    <property type="entry name" value="peptide-methionine (R)-S-oxide reductase MsrB"/>
    <property type="match status" value="1"/>
</dbReference>
<dbReference type="InterPro" id="IPR011057">
    <property type="entry name" value="Mss4-like_sf"/>
</dbReference>
<dbReference type="GO" id="GO:0005737">
    <property type="term" value="C:cytoplasm"/>
    <property type="evidence" value="ECO:0007669"/>
    <property type="project" value="TreeGrafter"/>
</dbReference>
<dbReference type="SUPFAM" id="SSF51316">
    <property type="entry name" value="Mss4-like"/>
    <property type="match status" value="1"/>
</dbReference>
<feature type="binding site" evidence="6">
    <location>
        <position position="90"/>
    </location>
    <ligand>
        <name>Zn(2+)</name>
        <dbReference type="ChEBI" id="CHEBI:29105"/>
    </ligand>
</feature>
<name>E4TKJ3_MARTH</name>
<evidence type="ECO:0000313" key="9">
    <source>
        <dbReference type="EMBL" id="ADR20173.1"/>
    </source>
</evidence>
<dbReference type="InterPro" id="IPR002579">
    <property type="entry name" value="Met_Sox_Rdtase_MsrB_dom"/>
</dbReference>
<evidence type="ECO:0000313" key="10">
    <source>
        <dbReference type="Proteomes" id="UP000008720"/>
    </source>
</evidence>
<evidence type="ECO:0000256" key="7">
    <source>
        <dbReference type="SAM" id="SignalP"/>
    </source>
</evidence>
<accession>E4TKJ3</accession>
<feature type="binding site" evidence="6">
    <location>
        <position position="139"/>
    </location>
    <ligand>
        <name>Zn(2+)</name>
        <dbReference type="ChEBI" id="CHEBI:29105"/>
    </ligand>
</feature>
<dbReference type="GO" id="GO:0008270">
    <property type="term" value="F:zinc ion binding"/>
    <property type="evidence" value="ECO:0007669"/>
    <property type="project" value="UniProtKB-UniRule"/>
</dbReference>
<feature type="active site" description="Nucleophile" evidence="6">
    <location>
        <position position="159"/>
    </location>
</feature>
<dbReference type="FunFam" id="2.170.150.20:FF:000001">
    <property type="entry name" value="Peptide methionine sulfoxide reductase MsrB"/>
    <property type="match status" value="1"/>
</dbReference>
<dbReference type="HOGENOM" id="CLU_031040_8_2_10"/>
<proteinExistence type="inferred from homology"/>
<dbReference type="PANTHER" id="PTHR10173">
    <property type="entry name" value="METHIONINE SULFOXIDE REDUCTASE"/>
    <property type="match status" value="1"/>
</dbReference>
<comment type="similarity">
    <text evidence="1 6">Belongs to the MsrB Met sulfoxide reductase family.</text>
</comment>
<dbReference type="PROSITE" id="PS51257">
    <property type="entry name" value="PROKAR_LIPOPROTEIN"/>
    <property type="match status" value="1"/>
</dbReference>
<sequence>MKGYKIGRFTGVLGLILAFSFQSCAQQNSSSENKKSLKDRTFEVKKTEAEWKEILSPLEFKVLREAGTERAFTGKYNDFKKDGVFVCNGCKTELFSSETKYESGTGWPSFYKPLHDENVLEVKDRSLGMVRTEVVCASCGGHLGHVFEDGPKPTGLRYCLNSAALDFKENKD</sequence>
<dbReference type="eggNOG" id="COG0229">
    <property type="taxonomic scope" value="Bacteria"/>
</dbReference>
<comment type="catalytic activity">
    <reaction evidence="5 6">
        <text>L-methionyl-[protein] + [thioredoxin]-disulfide + H2O = L-methionyl-(R)-S-oxide-[protein] + [thioredoxin]-dithiol</text>
        <dbReference type="Rhea" id="RHEA:24164"/>
        <dbReference type="Rhea" id="RHEA-COMP:10698"/>
        <dbReference type="Rhea" id="RHEA-COMP:10700"/>
        <dbReference type="Rhea" id="RHEA-COMP:12313"/>
        <dbReference type="Rhea" id="RHEA-COMP:12314"/>
        <dbReference type="ChEBI" id="CHEBI:15377"/>
        <dbReference type="ChEBI" id="CHEBI:16044"/>
        <dbReference type="ChEBI" id="CHEBI:29950"/>
        <dbReference type="ChEBI" id="CHEBI:45764"/>
        <dbReference type="ChEBI" id="CHEBI:50058"/>
        <dbReference type="EC" id="1.8.4.12"/>
    </reaction>
</comment>
<dbReference type="PROSITE" id="PS51790">
    <property type="entry name" value="MSRB"/>
    <property type="match status" value="1"/>
</dbReference>
<organism evidence="9 10">
    <name type="scientific">Marivirga tractuosa (strain ATCC 23168 / DSM 4126 / NBRC 15989 / NCIMB 1408 / VKM B-1430 / H-43)</name>
    <name type="common">Microscilla tractuosa</name>
    <name type="synonym">Flexibacter tractuosus</name>
    <dbReference type="NCBI Taxonomy" id="643867"/>
    <lineage>
        <taxon>Bacteria</taxon>
        <taxon>Pseudomonadati</taxon>
        <taxon>Bacteroidota</taxon>
        <taxon>Cytophagia</taxon>
        <taxon>Cytophagales</taxon>
        <taxon>Marivirgaceae</taxon>
        <taxon>Marivirga</taxon>
    </lineage>
</organism>
<dbReference type="InterPro" id="IPR028427">
    <property type="entry name" value="Met_Sox_Rdtase_MsrB"/>
</dbReference>
<dbReference type="EC" id="1.8.4.12" evidence="6"/>
<dbReference type="PANTHER" id="PTHR10173:SF57">
    <property type="entry name" value="PEPTIDE-METHIONINE (R)-S-OXIDE REDUCTASE"/>
    <property type="match status" value="1"/>
</dbReference>
<dbReference type="Proteomes" id="UP000008720">
    <property type="component" value="Chromosome"/>
</dbReference>
<keyword evidence="7" id="KW-0732">Signal</keyword>